<keyword evidence="2" id="KW-0723">Serine/threonine-protein kinase</keyword>
<keyword evidence="4" id="KW-0547">Nucleotide-binding</keyword>
<protein>
    <recommendedName>
        <fullName evidence="7">Protein kinase domain-containing protein</fullName>
    </recommendedName>
</protein>
<keyword evidence="3" id="KW-0808">Transferase</keyword>
<dbReference type="Proteomes" id="UP001178507">
    <property type="component" value="Unassembled WGS sequence"/>
</dbReference>
<dbReference type="AlphaFoldDB" id="A0AA36JCG7"/>
<comment type="caution">
    <text evidence="8">The sequence shown here is derived from an EMBL/GenBank/DDBJ whole genome shotgun (WGS) entry which is preliminary data.</text>
</comment>
<organism evidence="8 9">
    <name type="scientific">Effrenium voratum</name>
    <dbReference type="NCBI Taxonomy" id="2562239"/>
    <lineage>
        <taxon>Eukaryota</taxon>
        <taxon>Sar</taxon>
        <taxon>Alveolata</taxon>
        <taxon>Dinophyceae</taxon>
        <taxon>Suessiales</taxon>
        <taxon>Symbiodiniaceae</taxon>
        <taxon>Effrenium</taxon>
    </lineage>
</organism>
<gene>
    <name evidence="8" type="ORF">EVOR1521_LOCUS25378</name>
</gene>
<dbReference type="SMART" id="SM00220">
    <property type="entry name" value="S_TKc"/>
    <property type="match status" value="1"/>
</dbReference>
<evidence type="ECO:0000259" key="7">
    <source>
        <dbReference type="PROSITE" id="PS50011"/>
    </source>
</evidence>
<dbReference type="Gene3D" id="1.10.510.10">
    <property type="entry name" value="Transferase(Phosphotransferase) domain 1"/>
    <property type="match status" value="1"/>
</dbReference>
<keyword evidence="6" id="KW-0067">ATP-binding</keyword>
<dbReference type="PANTHER" id="PTHR24353">
    <property type="entry name" value="CYCLIC NUCLEOTIDE-DEPENDENT PROTEIN KINASE"/>
    <property type="match status" value="1"/>
</dbReference>
<evidence type="ECO:0000313" key="8">
    <source>
        <dbReference type="EMBL" id="CAJ1402511.1"/>
    </source>
</evidence>
<dbReference type="FunFam" id="1.10.510.10:FF:000571">
    <property type="entry name" value="Maternal embryonic leucine zipper kinase"/>
    <property type="match status" value="1"/>
</dbReference>
<evidence type="ECO:0000256" key="3">
    <source>
        <dbReference type="ARBA" id="ARBA00022679"/>
    </source>
</evidence>
<comment type="subunit">
    <text evidence="1">Monomer.</text>
</comment>
<evidence type="ECO:0000256" key="1">
    <source>
        <dbReference type="ARBA" id="ARBA00011245"/>
    </source>
</evidence>
<accession>A0AA36JCG7</accession>
<dbReference type="InterPro" id="IPR011009">
    <property type="entry name" value="Kinase-like_dom_sf"/>
</dbReference>
<evidence type="ECO:0000256" key="4">
    <source>
        <dbReference type="ARBA" id="ARBA00022741"/>
    </source>
</evidence>
<dbReference type="GO" id="GO:0005524">
    <property type="term" value="F:ATP binding"/>
    <property type="evidence" value="ECO:0007669"/>
    <property type="project" value="UniProtKB-KW"/>
</dbReference>
<dbReference type="GO" id="GO:0004674">
    <property type="term" value="F:protein serine/threonine kinase activity"/>
    <property type="evidence" value="ECO:0007669"/>
    <property type="project" value="UniProtKB-KW"/>
</dbReference>
<reference evidence="8" key="1">
    <citation type="submission" date="2023-08" db="EMBL/GenBank/DDBJ databases">
        <authorList>
            <person name="Chen Y."/>
            <person name="Shah S."/>
            <person name="Dougan E. K."/>
            <person name="Thang M."/>
            <person name="Chan C."/>
        </authorList>
    </citation>
    <scope>NUCLEOTIDE SEQUENCE</scope>
</reference>
<proteinExistence type="predicted"/>
<sequence>MSFPLPPKPRCRLCDLEVAEKVIGEGSLALVRIATEKATGKRFALKAFDRGILRSNHKEADVTIEEHCLRRANHPGIVKIYASFRDEAWHYFTLELCPGGDLWTMVRHVGCEEHLARHYLSQILEVVQYLRDASIVHRDLKAENVLIGAKGNCKLIDFGSAKDLANPQVKGAGTHNFKTVMQDYVGTSHFMAPEVVKNQCSDFRSDTWSLGCLVFEVLTGMPPFYGGTLCRVYKKISRAQLDLPAHWLSAAATDLILRMVVQDPDARLGGHDLRELEEHPFFGLGFAGAHKRAAPVRSLEEMCLRHIGRHWKELGERAQLLAAKETKLRQEAVSTLQRMADVHELMGGKADEGETSLSEEDGEDP</sequence>
<dbReference type="InterPro" id="IPR008271">
    <property type="entry name" value="Ser/Thr_kinase_AS"/>
</dbReference>
<dbReference type="PANTHER" id="PTHR24353:SF147">
    <property type="entry name" value="CGMP-DEPENDENT SERINE_THREONIN PROTEIN KINASE-RELATED"/>
    <property type="match status" value="1"/>
</dbReference>
<dbReference type="SUPFAM" id="SSF56112">
    <property type="entry name" value="Protein kinase-like (PK-like)"/>
    <property type="match status" value="1"/>
</dbReference>
<dbReference type="PROSITE" id="PS50011">
    <property type="entry name" value="PROTEIN_KINASE_DOM"/>
    <property type="match status" value="1"/>
</dbReference>
<keyword evidence="9" id="KW-1185">Reference proteome</keyword>
<evidence type="ECO:0000313" key="9">
    <source>
        <dbReference type="Proteomes" id="UP001178507"/>
    </source>
</evidence>
<keyword evidence="5" id="KW-0418">Kinase</keyword>
<dbReference type="EMBL" id="CAUJNA010003453">
    <property type="protein sequence ID" value="CAJ1402511.1"/>
    <property type="molecule type" value="Genomic_DNA"/>
</dbReference>
<dbReference type="Pfam" id="PF00069">
    <property type="entry name" value="Pkinase"/>
    <property type="match status" value="1"/>
</dbReference>
<name>A0AA36JCG7_9DINO</name>
<dbReference type="InterPro" id="IPR000719">
    <property type="entry name" value="Prot_kinase_dom"/>
</dbReference>
<evidence type="ECO:0000256" key="2">
    <source>
        <dbReference type="ARBA" id="ARBA00022527"/>
    </source>
</evidence>
<evidence type="ECO:0000256" key="5">
    <source>
        <dbReference type="ARBA" id="ARBA00022777"/>
    </source>
</evidence>
<evidence type="ECO:0000256" key="6">
    <source>
        <dbReference type="ARBA" id="ARBA00022840"/>
    </source>
</evidence>
<dbReference type="PROSITE" id="PS00108">
    <property type="entry name" value="PROTEIN_KINASE_ST"/>
    <property type="match status" value="1"/>
</dbReference>
<feature type="domain" description="Protein kinase" evidence="7">
    <location>
        <begin position="17"/>
        <end position="282"/>
    </location>
</feature>